<evidence type="ECO:0000256" key="2">
    <source>
        <dbReference type="SAM" id="Phobius"/>
    </source>
</evidence>
<keyword evidence="2" id="KW-0472">Membrane</keyword>
<comment type="caution">
    <text evidence="3">The sequence shown here is derived from an EMBL/GenBank/DDBJ whole genome shotgun (WGS) entry which is preliminary data.</text>
</comment>
<feature type="transmembrane region" description="Helical" evidence="2">
    <location>
        <begin position="45"/>
        <end position="64"/>
    </location>
</feature>
<dbReference type="Proteomes" id="UP000824209">
    <property type="component" value="Unassembled WGS sequence"/>
</dbReference>
<feature type="region of interest" description="Disordered" evidence="1">
    <location>
        <begin position="1"/>
        <end position="38"/>
    </location>
</feature>
<evidence type="ECO:0000313" key="3">
    <source>
        <dbReference type="EMBL" id="HJB40689.1"/>
    </source>
</evidence>
<dbReference type="AlphaFoldDB" id="A0A9D2M4K6"/>
<name>A0A9D2M4K6_9FIRM</name>
<protein>
    <submittedName>
        <fullName evidence="3">Uncharacterized protein</fullName>
    </submittedName>
</protein>
<sequence>MDQHEACDLQEQPVFEQPQDETAPQQTEDEPSDDPVMTQGQVGKLLLLCLLVAVGGTAAALWYFHWMGYFAA</sequence>
<gene>
    <name evidence="3" type="ORF">H9943_09890</name>
</gene>
<accession>A0A9D2M4K6</accession>
<dbReference type="EMBL" id="DWYA01000088">
    <property type="protein sequence ID" value="HJB40689.1"/>
    <property type="molecule type" value="Genomic_DNA"/>
</dbReference>
<evidence type="ECO:0000313" key="4">
    <source>
        <dbReference type="Proteomes" id="UP000824209"/>
    </source>
</evidence>
<reference evidence="3" key="2">
    <citation type="submission" date="2021-04" db="EMBL/GenBank/DDBJ databases">
        <authorList>
            <person name="Gilroy R."/>
        </authorList>
    </citation>
    <scope>NUCLEOTIDE SEQUENCE</scope>
    <source>
        <strain evidence="3">ChiBcec8-14828</strain>
    </source>
</reference>
<evidence type="ECO:0000256" key="1">
    <source>
        <dbReference type="SAM" id="MobiDB-lite"/>
    </source>
</evidence>
<organism evidence="3 4">
    <name type="scientific">Candidatus Ruthenibacterium avium</name>
    <dbReference type="NCBI Taxonomy" id="2838751"/>
    <lineage>
        <taxon>Bacteria</taxon>
        <taxon>Bacillati</taxon>
        <taxon>Bacillota</taxon>
        <taxon>Clostridia</taxon>
        <taxon>Eubacteriales</taxon>
        <taxon>Oscillospiraceae</taxon>
        <taxon>Ruthenibacterium</taxon>
    </lineage>
</organism>
<reference evidence="3" key="1">
    <citation type="journal article" date="2021" name="PeerJ">
        <title>Extensive microbial diversity within the chicken gut microbiome revealed by metagenomics and culture.</title>
        <authorList>
            <person name="Gilroy R."/>
            <person name="Ravi A."/>
            <person name="Getino M."/>
            <person name="Pursley I."/>
            <person name="Horton D.L."/>
            <person name="Alikhan N.F."/>
            <person name="Baker D."/>
            <person name="Gharbi K."/>
            <person name="Hall N."/>
            <person name="Watson M."/>
            <person name="Adriaenssens E.M."/>
            <person name="Foster-Nyarko E."/>
            <person name="Jarju S."/>
            <person name="Secka A."/>
            <person name="Antonio M."/>
            <person name="Oren A."/>
            <person name="Chaudhuri R.R."/>
            <person name="La Ragione R."/>
            <person name="Hildebrand F."/>
            <person name="Pallen M.J."/>
        </authorList>
    </citation>
    <scope>NUCLEOTIDE SEQUENCE</scope>
    <source>
        <strain evidence="3">ChiBcec8-14828</strain>
    </source>
</reference>
<keyword evidence="2" id="KW-1133">Transmembrane helix</keyword>
<proteinExistence type="predicted"/>
<keyword evidence="2" id="KW-0812">Transmembrane</keyword>